<sequence length="313" mass="33379">MGVINILGLISHAIGFWGFNDDMFPDHQDGYSTFKVYVALDGAGSPSDPGQCCLTDAGGSISYGKLFDNFGNDIGHGGEFPGLKSGSSETITMWQSVPEQAAMVALFAGNDAVCIAAIGATLHDGTKWGWVGDWGNICGLGWYYSGVKQPQWNNTSPYCTWIDADHSNGLKAGGISIHWSGFTDAVLPVDGGKGKCDTDFRAWDKEGGNSVISTDVKSQAERNDTLDRRLIVSASDAHSAEELCRHPMSRGPNFVSITERAHCDMQTREVLPLCGDGLTTGCFDLEAAAAAVRTWTSGGGEGDASNSTRIIYW</sequence>
<comment type="caution">
    <text evidence="2">The sequence shown here is derived from an EMBL/GenBank/DDBJ whole genome shotgun (WGS) entry which is preliminary data.</text>
</comment>
<feature type="chain" id="PRO_5015117811" evidence="1">
    <location>
        <begin position="16"/>
        <end position="313"/>
    </location>
</feature>
<organism evidence="2 3">
    <name type="scientific">Diaporthe helianthi</name>
    <dbReference type="NCBI Taxonomy" id="158607"/>
    <lineage>
        <taxon>Eukaryota</taxon>
        <taxon>Fungi</taxon>
        <taxon>Dikarya</taxon>
        <taxon>Ascomycota</taxon>
        <taxon>Pezizomycotina</taxon>
        <taxon>Sordariomycetes</taxon>
        <taxon>Sordariomycetidae</taxon>
        <taxon>Diaporthales</taxon>
        <taxon>Diaporthaceae</taxon>
        <taxon>Diaporthe</taxon>
    </lineage>
</organism>
<dbReference type="InParanoid" id="A0A2P5HQC0"/>
<dbReference type="AlphaFoldDB" id="A0A2P5HQC0"/>
<protein>
    <submittedName>
        <fullName evidence="2">Uncharacterized protein</fullName>
    </submittedName>
</protein>
<dbReference type="EMBL" id="MAVT02000995">
    <property type="protein sequence ID" value="POS72462.1"/>
    <property type="molecule type" value="Genomic_DNA"/>
</dbReference>
<evidence type="ECO:0000313" key="3">
    <source>
        <dbReference type="Proteomes" id="UP000094444"/>
    </source>
</evidence>
<dbReference type="OrthoDB" id="5365129at2759"/>
<accession>A0A2P5HQC0</accession>
<dbReference type="STRING" id="158607.A0A2P5HQC0"/>
<evidence type="ECO:0000313" key="2">
    <source>
        <dbReference type="EMBL" id="POS72462.1"/>
    </source>
</evidence>
<name>A0A2P5HQC0_DIAHE</name>
<keyword evidence="3" id="KW-1185">Reference proteome</keyword>
<gene>
    <name evidence="2" type="ORF">DHEL01_v209142</name>
</gene>
<feature type="signal peptide" evidence="1">
    <location>
        <begin position="1"/>
        <end position="15"/>
    </location>
</feature>
<keyword evidence="1" id="KW-0732">Signal</keyword>
<reference evidence="2" key="1">
    <citation type="submission" date="2017-09" db="EMBL/GenBank/DDBJ databases">
        <title>Polyketide synthases of a Diaporthe helianthi virulent isolate.</title>
        <authorList>
            <person name="Baroncelli R."/>
        </authorList>
    </citation>
    <scope>NUCLEOTIDE SEQUENCE [LARGE SCALE GENOMIC DNA]</scope>
    <source>
        <strain evidence="2">7/96</strain>
    </source>
</reference>
<dbReference type="Proteomes" id="UP000094444">
    <property type="component" value="Unassembled WGS sequence"/>
</dbReference>
<proteinExistence type="predicted"/>
<evidence type="ECO:0000256" key="1">
    <source>
        <dbReference type="SAM" id="SignalP"/>
    </source>
</evidence>